<dbReference type="InterPro" id="IPR036554">
    <property type="entry name" value="GHMP_kinase_C_sf"/>
</dbReference>
<reference evidence="10" key="1">
    <citation type="submission" date="2025-08" db="UniProtKB">
        <authorList>
            <consortium name="RefSeq"/>
        </authorList>
    </citation>
    <scope>IDENTIFICATION</scope>
</reference>
<keyword evidence="2" id="KW-0808">Transferase</keyword>
<dbReference type="GO" id="GO:0005524">
    <property type="term" value="F:ATP binding"/>
    <property type="evidence" value="ECO:0007669"/>
    <property type="project" value="UniProtKB-KW"/>
</dbReference>
<dbReference type="PRINTS" id="PR00959">
    <property type="entry name" value="MEVGALKINASE"/>
</dbReference>
<evidence type="ECO:0000313" key="10">
    <source>
        <dbReference type="RefSeq" id="XP_026731904.1"/>
    </source>
</evidence>
<evidence type="ECO:0000256" key="4">
    <source>
        <dbReference type="ARBA" id="ARBA00022777"/>
    </source>
</evidence>
<accession>A0A7E5VUA6</accession>
<dbReference type="Gene3D" id="3.30.70.3170">
    <property type="match status" value="1"/>
</dbReference>
<dbReference type="InterPro" id="IPR006204">
    <property type="entry name" value="GHMP_kinase_N_dom"/>
</dbReference>
<dbReference type="InterPro" id="IPR013750">
    <property type="entry name" value="GHMP_kinase_C_dom"/>
</dbReference>
<dbReference type="NCBIfam" id="TIGR00131">
    <property type="entry name" value="gal_kin"/>
    <property type="match status" value="1"/>
</dbReference>
<dbReference type="SUPFAM" id="SSF55060">
    <property type="entry name" value="GHMP Kinase, C-terminal domain"/>
    <property type="match status" value="1"/>
</dbReference>
<evidence type="ECO:0000259" key="6">
    <source>
        <dbReference type="Pfam" id="PF00288"/>
    </source>
</evidence>
<dbReference type="RefSeq" id="XP_026731904.1">
    <property type="nucleotide sequence ID" value="XM_026876103.1"/>
</dbReference>
<evidence type="ECO:0000256" key="2">
    <source>
        <dbReference type="ARBA" id="ARBA00022679"/>
    </source>
</evidence>
<dbReference type="Pfam" id="PF10509">
    <property type="entry name" value="GalKase_gal_bdg"/>
    <property type="match status" value="1"/>
</dbReference>
<dbReference type="Gene3D" id="1.20.1440.340">
    <property type="match status" value="1"/>
</dbReference>
<organism evidence="9 10">
    <name type="scientific">Trichoplusia ni</name>
    <name type="common">Cabbage looper</name>
    <dbReference type="NCBI Taxonomy" id="7111"/>
    <lineage>
        <taxon>Eukaryota</taxon>
        <taxon>Metazoa</taxon>
        <taxon>Ecdysozoa</taxon>
        <taxon>Arthropoda</taxon>
        <taxon>Hexapoda</taxon>
        <taxon>Insecta</taxon>
        <taxon>Pterygota</taxon>
        <taxon>Neoptera</taxon>
        <taxon>Endopterygota</taxon>
        <taxon>Lepidoptera</taxon>
        <taxon>Glossata</taxon>
        <taxon>Ditrysia</taxon>
        <taxon>Noctuoidea</taxon>
        <taxon>Noctuidae</taxon>
        <taxon>Plusiinae</taxon>
        <taxon>Trichoplusia</taxon>
    </lineage>
</organism>
<evidence type="ECO:0000313" key="9">
    <source>
        <dbReference type="Proteomes" id="UP000322000"/>
    </source>
</evidence>
<dbReference type="AlphaFoldDB" id="A0A7E5VUA6"/>
<dbReference type="SUPFAM" id="SSF54211">
    <property type="entry name" value="Ribosomal protein S5 domain 2-like"/>
    <property type="match status" value="1"/>
</dbReference>
<keyword evidence="5" id="KW-0067">ATP-binding</keyword>
<evidence type="ECO:0000259" key="7">
    <source>
        <dbReference type="Pfam" id="PF08544"/>
    </source>
</evidence>
<dbReference type="PROSITE" id="PS00627">
    <property type="entry name" value="GHMP_KINASES_ATP"/>
    <property type="match status" value="1"/>
</dbReference>
<dbReference type="PROSITE" id="PS00106">
    <property type="entry name" value="GALACTOKINASE"/>
    <property type="match status" value="1"/>
</dbReference>
<dbReference type="GO" id="GO:0005829">
    <property type="term" value="C:cytosol"/>
    <property type="evidence" value="ECO:0007669"/>
    <property type="project" value="TreeGrafter"/>
</dbReference>
<comment type="similarity">
    <text evidence="1">Belongs to the GHMP kinase family. GalK subfamily.</text>
</comment>
<sequence length="490" mass="54632">MSSIQSNDEVPVRTLPNNERIKRLKDYFCEEFGCEPKFFVRVPGRVNLIGEHIDYCGYPVLPMALEQDILIAAAILNKPEVHLRNINNKYDNFKMEVRSCEDLNIIPDSNGKPFWYNYVLCGVKGALEFLNDRIDSGLQIVVDGNIPPASGLSSSSALVSASCLAVLYAQKVPLSKTDIASLCAKCERYIGTQGGGMDQAIAFLAQKNCAQYITWQPLKATPVALPENAAFVVAHSISEANKAATNDFNRRVIECRLAAKIIVTRAGAATDKKIITLSQVQSKLDNSLEDMVKLVYEHLPKDLYTKSEICEILHVNEEELEQLYLTPNTSHLTEFKLKQRALHVYEEAQRVEDFRKQCSQIVSNSNGQNGVNGKSNAIVCENGDGDDIINILGNLMYGSHQSLNELYECSHDNLNHLVNLSKTMNVNSRVTGAGWGGCIIALCHKDKVNSYIDMLIEEFYSKYCKIDKNKARSYVFATTPNHGAEIYVNK</sequence>
<dbReference type="PANTHER" id="PTHR10457">
    <property type="entry name" value="MEVALONATE KINASE/GALACTOKINASE"/>
    <property type="match status" value="1"/>
</dbReference>
<dbReference type="InterPro" id="IPR014721">
    <property type="entry name" value="Ribsml_uS5_D2-typ_fold_subgr"/>
</dbReference>
<dbReference type="PIRSF" id="PIRSF000530">
    <property type="entry name" value="Galactokinase"/>
    <property type="match status" value="1"/>
</dbReference>
<dbReference type="InParanoid" id="A0A7E5VUA6"/>
<evidence type="ECO:0000256" key="1">
    <source>
        <dbReference type="ARBA" id="ARBA00006566"/>
    </source>
</evidence>
<dbReference type="InterPro" id="IPR019741">
    <property type="entry name" value="Galactokinase_CS"/>
</dbReference>
<gene>
    <name evidence="10" type="primary">LOC113496781</name>
</gene>
<protein>
    <submittedName>
        <fullName evidence="10">N-acetylgalactosamine kinase</fullName>
    </submittedName>
</protein>
<dbReference type="GO" id="GO:0004335">
    <property type="term" value="F:galactokinase activity"/>
    <property type="evidence" value="ECO:0007669"/>
    <property type="project" value="InterPro"/>
</dbReference>
<dbReference type="PANTHER" id="PTHR10457:SF7">
    <property type="entry name" value="GALACTOKINASE-RELATED"/>
    <property type="match status" value="1"/>
</dbReference>
<proteinExistence type="inferred from homology"/>
<dbReference type="InterPro" id="IPR000705">
    <property type="entry name" value="Galactokinase"/>
</dbReference>
<keyword evidence="3" id="KW-0547">Nucleotide-binding</keyword>
<dbReference type="GeneID" id="113496781"/>
<name>A0A7E5VUA6_TRINI</name>
<dbReference type="OrthoDB" id="187738at2759"/>
<dbReference type="KEGG" id="tnl:113496781"/>
<evidence type="ECO:0000259" key="8">
    <source>
        <dbReference type="Pfam" id="PF10509"/>
    </source>
</evidence>
<dbReference type="InterPro" id="IPR006206">
    <property type="entry name" value="Mevalonate/galactokinase"/>
</dbReference>
<dbReference type="InterPro" id="IPR006203">
    <property type="entry name" value="GHMP_knse_ATP-bd_CS"/>
</dbReference>
<feature type="domain" description="GHMP kinase N-terminal" evidence="6">
    <location>
        <begin position="123"/>
        <end position="204"/>
    </location>
</feature>
<dbReference type="FunCoup" id="A0A7E5VUA6">
    <property type="interactions" value="1656"/>
</dbReference>
<dbReference type="Pfam" id="PF08544">
    <property type="entry name" value="GHMP_kinases_C"/>
    <property type="match status" value="1"/>
</dbReference>
<dbReference type="InterPro" id="IPR019539">
    <property type="entry name" value="GalKase_N"/>
</dbReference>
<evidence type="ECO:0000256" key="5">
    <source>
        <dbReference type="ARBA" id="ARBA00022840"/>
    </source>
</evidence>
<dbReference type="Gene3D" id="3.30.230.10">
    <property type="match status" value="1"/>
</dbReference>
<dbReference type="CTD" id="39031"/>
<keyword evidence="9" id="KW-1185">Reference proteome</keyword>
<dbReference type="GO" id="GO:0006012">
    <property type="term" value="P:galactose metabolic process"/>
    <property type="evidence" value="ECO:0007669"/>
    <property type="project" value="InterPro"/>
</dbReference>
<dbReference type="InterPro" id="IPR020568">
    <property type="entry name" value="Ribosomal_Su5_D2-typ_SF"/>
</dbReference>
<keyword evidence="4 10" id="KW-0418">Kinase</keyword>
<feature type="domain" description="GHMP kinase C-terminal" evidence="7">
    <location>
        <begin position="391"/>
        <end position="459"/>
    </location>
</feature>
<feature type="domain" description="Galactokinase N-terminal" evidence="8">
    <location>
        <begin position="28"/>
        <end position="74"/>
    </location>
</feature>
<dbReference type="PRINTS" id="PR00473">
    <property type="entry name" value="GALCTOKINASE"/>
</dbReference>
<evidence type="ECO:0000256" key="3">
    <source>
        <dbReference type="ARBA" id="ARBA00022741"/>
    </source>
</evidence>
<dbReference type="Pfam" id="PF00288">
    <property type="entry name" value="GHMP_kinases_N"/>
    <property type="match status" value="1"/>
</dbReference>
<dbReference type="Proteomes" id="UP000322000">
    <property type="component" value="Chromosome 8"/>
</dbReference>